<dbReference type="AlphaFoldDB" id="A0A8S1RN92"/>
<comment type="caution">
    <text evidence="1">The sequence shown here is derived from an EMBL/GenBank/DDBJ whole genome shotgun (WGS) entry which is preliminary data.</text>
</comment>
<gene>
    <name evidence="1" type="ORF">PSON_ATCC_30995.1.T1850017</name>
</gene>
<evidence type="ECO:0000313" key="1">
    <source>
        <dbReference type="EMBL" id="CAD8128264.1"/>
    </source>
</evidence>
<name>A0A8S1RN92_9CILI</name>
<organism evidence="1 2">
    <name type="scientific">Paramecium sonneborni</name>
    <dbReference type="NCBI Taxonomy" id="65129"/>
    <lineage>
        <taxon>Eukaryota</taxon>
        <taxon>Sar</taxon>
        <taxon>Alveolata</taxon>
        <taxon>Ciliophora</taxon>
        <taxon>Intramacronucleata</taxon>
        <taxon>Oligohymenophorea</taxon>
        <taxon>Peniculida</taxon>
        <taxon>Parameciidae</taxon>
        <taxon>Paramecium</taxon>
    </lineage>
</organism>
<evidence type="ECO:0000313" key="2">
    <source>
        <dbReference type="Proteomes" id="UP000692954"/>
    </source>
</evidence>
<accession>A0A8S1RN92</accession>
<sequence length="160" mass="18852">MGSACKNMKNTQDLKLIQMNCKSSKGSKKLKRADFQHPKQILDFDSSYSIRSERNSSQFSKTIGHINTSSCIYMIRRDNKFLSRRVNSSLNHNSLSQLKKDDLISQSDLSIQLVEDDQLKLIIPFQTRRSWSRRRVTTKVDLLKKVKNQKYYERFKKRKT</sequence>
<protein>
    <submittedName>
        <fullName evidence="1">Uncharacterized protein</fullName>
    </submittedName>
</protein>
<dbReference type="EMBL" id="CAJJDN010000185">
    <property type="protein sequence ID" value="CAD8128264.1"/>
    <property type="molecule type" value="Genomic_DNA"/>
</dbReference>
<proteinExistence type="predicted"/>
<dbReference type="Proteomes" id="UP000692954">
    <property type="component" value="Unassembled WGS sequence"/>
</dbReference>
<dbReference type="OrthoDB" id="308913at2759"/>
<reference evidence="1" key="1">
    <citation type="submission" date="2021-01" db="EMBL/GenBank/DDBJ databases">
        <authorList>
            <consortium name="Genoscope - CEA"/>
            <person name="William W."/>
        </authorList>
    </citation>
    <scope>NUCLEOTIDE SEQUENCE</scope>
</reference>
<keyword evidence="2" id="KW-1185">Reference proteome</keyword>